<feature type="region of interest" description="Disordered" evidence="2">
    <location>
        <begin position="72"/>
        <end position="95"/>
    </location>
</feature>
<protein>
    <submittedName>
        <fullName evidence="3">Oidioi.mRNA.OKI2018_I69.chr2.g8143.t1.cds</fullName>
    </submittedName>
</protein>
<keyword evidence="1" id="KW-0175">Coiled coil</keyword>
<name>A0ABN7TEN6_OIKDI</name>
<gene>
    <name evidence="3" type="ORF">OKIOD_LOCUS16908</name>
</gene>
<dbReference type="Proteomes" id="UP001158576">
    <property type="component" value="Chromosome 2"/>
</dbReference>
<dbReference type="InterPro" id="IPR036748">
    <property type="entry name" value="MTH938-like_sf"/>
</dbReference>
<feature type="coiled-coil region" evidence="1">
    <location>
        <begin position="24"/>
        <end position="51"/>
    </location>
</feature>
<keyword evidence="4" id="KW-1185">Reference proteome</keyword>
<dbReference type="EMBL" id="OU015567">
    <property type="protein sequence ID" value="CAG5114065.1"/>
    <property type="molecule type" value="Genomic_DNA"/>
</dbReference>
<dbReference type="PANTHER" id="PTHR21192">
    <property type="entry name" value="NUCLEAR PROTEIN E3-3"/>
    <property type="match status" value="1"/>
</dbReference>
<dbReference type="SUPFAM" id="SSF64076">
    <property type="entry name" value="MTH938-like"/>
    <property type="match status" value="1"/>
</dbReference>
<organism evidence="3 4">
    <name type="scientific">Oikopleura dioica</name>
    <name type="common">Tunicate</name>
    <dbReference type="NCBI Taxonomy" id="34765"/>
    <lineage>
        <taxon>Eukaryota</taxon>
        <taxon>Metazoa</taxon>
        <taxon>Chordata</taxon>
        <taxon>Tunicata</taxon>
        <taxon>Appendicularia</taxon>
        <taxon>Copelata</taxon>
        <taxon>Oikopleuridae</taxon>
        <taxon>Oikopleura</taxon>
    </lineage>
</organism>
<sequence length="254" mass="29138">MLRRALTRTPVLSQRLRNTYIPQAENHEARSKVAQAEINQMKSENQMLRDHADPGVQQEIDLQDQLDLRMRTAPRHPDDDPDLEPHEQDASYGRTTATISSLSERYRGMVTITNIDENSTLVNAAGGHIYTVKGDLMCMRDLVLSWRPPENVQDWRFEHFIPATMVFPSVFLVVVGTGDNFERLPTELTDEFKRRGIPVEVSNSLNACSLYNLLCAEREGEGIILFQSVYRSLVMFSIRTMLTDFKIQHLRMSI</sequence>
<evidence type="ECO:0000313" key="3">
    <source>
        <dbReference type="EMBL" id="CAG5114065.1"/>
    </source>
</evidence>
<dbReference type="InterPro" id="IPR007523">
    <property type="entry name" value="NDUFAF3/AAMDC"/>
</dbReference>
<feature type="compositionally biased region" description="Basic and acidic residues" evidence="2">
    <location>
        <begin position="72"/>
        <end position="89"/>
    </location>
</feature>
<evidence type="ECO:0000313" key="4">
    <source>
        <dbReference type="Proteomes" id="UP001158576"/>
    </source>
</evidence>
<dbReference type="Pfam" id="PF04430">
    <property type="entry name" value="DUF498"/>
    <property type="match status" value="1"/>
</dbReference>
<proteinExistence type="predicted"/>
<evidence type="ECO:0000256" key="1">
    <source>
        <dbReference type="SAM" id="Coils"/>
    </source>
</evidence>
<reference evidence="3 4" key="1">
    <citation type="submission" date="2021-04" db="EMBL/GenBank/DDBJ databases">
        <authorList>
            <person name="Bliznina A."/>
        </authorList>
    </citation>
    <scope>NUCLEOTIDE SEQUENCE [LARGE SCALE GENOMIC DNA]</scope>
</reference>
<accession>A0ABN7TEN6</accession>
<dbReference type="PANTHER" id="PTHR21192:SF2">
    <property type="entry name" value="NADH DEHYDROGENASE [UBIQUINONE] 1 ALPHA SUBCOMPLEX ASSEMBLY FACTOR 3"/>
    <property type="match status" value="1"/>
</dbReference>
<evidence type="ECO:0000256" key="2">
    <source>
        <dbReference type="SAM" id="MobiDB-lite"/>
    </source>
</evidence>
<dbReference type="Gene3D" id="3.40.1230.10">
    <property type="entry name" value="MTH938-like"/>
    <property type="match status" value="1"/>
</dbReference>